<organism evidence="1 2">
    <name type="scientific">Araneus ventricosus</name>
    <name type="common">Orbweaver spider</name>
    <name type="synonym">Epeira ventricosa</name>
    <dbReference type="NCBI Taxonomy" id="182803"/>
    <lineage>
        <taxon>Eukaryota</taxon>
        <taxon>Metazoa</taxon>
        <taxon>Ecdysozoa</taxon>
        <taxon>Arthropoda</taxon>
        <taxon>Chelicerata</taxon>
        <taxon>Arachnida</taxon>
        <taxon>Araneae</taxon>
        <taxon>Araneomorphae</taxon>
        <taxon>Entelegynae</taxon>
        <taxon>Araneoidea</taxon>
        <taxon>Araneidae</taxon>
        <taxon>Araneus</taxon>
    </lineage>
</organism>
<evidence type="ECO:0000313" key="2">
    <source>
        <dbReference type="Proteomes" id="UP000499080"/>
    </source>
</evidence>
<dbReference type="EMBL" id="BGPR01184847">
    <property type="protein sequence ID" value="GBM73914.1"/>
    <property type="molecule type" value="Genomic_DNA"/>
</dbReference>
<gene>
    <name evidence="1" type="ORF">AVEN_231689_1</name>
</gene>
<name>A0A4Y2I8E1_ARAVE</name>
<reference evidence="1 2" key="1">
    <citation type="journal article" date="2019" name="Sci. Rep.">
        <title>Orb-weaving spider Araneus ventricosus genome elucidates the spidroin gene catalogue.</title>
        <authorList>
            <person name="Kono N."/>
            <person name="Nakamura H."/>
            <person name="Ohtoshi R."/>
            <person name="Moran D.A.P."/>
            <person name="Shinohara A."/>
            <person name="Yoshida Y."/>
            <person name="Fujiwara M."/>
            <person name="Mori M."/>
            <person name="Tomita M."/>
            <person name="Arakawa K."/>
        </authorList>
    </citation>
    <scope>NUCLEOTIDE SEQUENCE [LARGE SCALE GENOMIC DNA]</scope>
</reference>
<dbReference type="Proteomes" id="UP000499080">
    <property type="component" value="Unassembled WGS sequence"/>
</dbReference>
<dbReference type="AlphaFoldDB" id="A0A4Y2I8E1"/>
<accession>A0A4Y2I8E1</accession>
<evidence type="ECO:0000313" key="1">
    <source>
        <dbReference type="EMBL" id="GBM73914.1"/>
    </source>
</evidence>
<proteinExistence type="predicted"/>
<keyword evidence="2" id="KW-1185">Reference proteome</keyword>
<protein>
    <submittedName>
        <fullName evidence="1">Uncharacterized protein</fullName>
    </submittedName>
</protein>
<sequence>ILLLLVVSASANYNYGHFYLLPTYEDYYGGYYGHHYGGYNGHHDRNENRAVLASPAVPYYGM</sequence>
<comment type="caution">
    <text evidence="1">The sequence shown here is derived from an EMBL/GenBank/DDBJ whole genome shotgun (WGS) entry which is preliminary data.</text>
</comment>
<feature type="non-terminal residue" evidence="1">
    <location>
        <position position="1"/>
    </location>
</feature>